<dbReference type="InterPro" id="IPR019819">
    <property type="entry name" value="Carboxylesterase_B_CS"/>
</dbReference>
<organism evidence="5 6">
    <name type="scientific">Dactylonectria macrodidyma</name>
    <dbReference type="NCBI Taxonomy" id="307937"/>
    <lineage>
        <taxon>Eukaryota</taxon>
        <taxon>Fungi</taxon>
        <taxon>Dikarya</taxon>
        <taxon>Ascomycota</taxon>
        <taxon>Pezizomycotina</taxon>
        <taxon>Sordariomycetes</taxon>
        <taxon>Hypocreomycetidae</taxon>
        <taxon>Hypocreales</taxon>
        <taxon>Nectriaceae</taxon>
        <taxon>Dactylonectria</taxon>
    </lineage>
</organism>
<keyword evidence="6" id="KW-1185">Reference proteome</keyword>
<evidence type="ECO:0000256" key="3">
    <source>
        <dbReference type="RuleBase" id="RU361235"/>
    </source>
</evidence>
<dbReference type="AlphaFoldDB" id="A0A9P9FHL9"/>
<dbReference type="EC" id="3.1.1.-" evidence="3"/>
<dbReference type="PROSITE" id="PS00122">
    <property type="entry name" value="CARBOXYLESTERASE_B_1"/>
    <property type="match status" value="1"/>
</dbReference>
<feature type="chain" id="PRO_5040534956" description="Carboxylic ester hydrolase" evidence="3">
    <location>
        <begin position="27"/>
        <end position="569"/>
    </location>
</feature>
<dbReference type="PANTHER" id="PTHR43918">
    <property type="entry name" value="ACETYLCHOLINESTERASE"/>
    <property type="match status" value="1"/>
</dbReference>
<sequence length="569" mass="62850">MATCICITWLGWALVTLLCISSSTLALPSCDGRAPVATTRNGTFRGLHLPKFSQDQFLGVPFAQPPVGDLRLKHPASLNESWHGVRNATRKSHSCPGYAGFDRDLDLGEDCLTLDIVRPAGVRADDELPVYVWIYGGGFTAGGSADSRYNTSYLVNASIAIDKPIIAVSINYRVGGWGFLSSRQMQEDGALNIGLFDQRLALKWIQENIQGFGGDPRKVTIAGESAGAFSVGYHLVGFGGDHDDLFRAAILQSGSALGPGISQPTADAHQAIYDNVTETVGCSKHKNPLQCLRKVNYKTLFNAFEPFVVTPVMDGSFLKQLPSKSFKEGKVADVAVLLGSNTDEGTATFFGPRGTLNTDRDVSQFLSKMGSGLGKKTVRDLMTLYPDDPAQGCPFNTGTERFQQHGWQYKRGAAIVGDAVIHAGRRATAQYFASSARRHRKPVYTYRFDQSPWDNTEELVATEAPVYSTHYAEVCFVFNIEPSASRNNSNWIGPYPEYYQLSKLMSRSFISFVHDLDPNHHGIRGAPKWPEYGRGENFVFKVNGVKIEKDNWRKLQLEYWNKIWAKLNS</sequence>
<dbReference type="GO" id="GO:0052689">
    <property type="term" value="F:carboxylic ester hydrolase activity"/>
    <property type="evidence" value="ECO:0007669"/>
    <property type="project" value="TreeGrafter"/>
</dbReference>
<dbReference type="EMBL" id="JAGMUV010000004">
    <property type="protein sequence ID" value="KAH7161118.1"/>
    <property type="molecule type" value="Genomic_DNA"/>
</dbReference>
<keyword evidence="3" id="KW-0732">Signal</keyword>
<dbReference type="Gene3D" id="3.40.50.1820">
    <property type="entry name" value="alpha/beta hydrolase"/>
    <property type="match status" value="1"/>
</dbReference>
<dbReference type="Pfam" id="PF00135">
    <property type="entry name" value="COesterase"/>
    <property type="match status" value="1"/>
</dbReference>
<dbReference type="InterPro" id="IPR019826">
    <property type="entry name" value="Carboxylesterase_B_AS"/>
</dbReference>
<name>A0A9P9FHL9_9HYPO</name>
<feature type="signal peptide" evidence="3">
    <location>
        <begin position="1"/>
        <end position="26"/>
    </location>
</feature>
<evidence type="ECO:0000313" key="6">
    <source>
        <dbReference type="Proteomes" id="UP000738349"/>
    </source>
</evidence>
<reference evidence="5" key="1">
    <citation type="journal article" date="2021" name="Nat. Commun.">
        <title>Genetic determinants of endophytism in the Arabidopsis root mycobiome.</title>
        <authorList>
            <person name="Mesny F."/>
            <person name="Miyauchi S."/>
            <person name="Thiergart T."/>
            <person name="Pickel B."/>
            <person name="Atanasova L."/>
            <person name="Karlsson M."/>
            <person name="Huettel B."/>
            <person name="Barry K.W."/>
            <person name="Haridas S."/>
            <person name="Chen C."/>
            <person name="Bauer D."/>
            <person name="Andreopoulos W."/>
            <person name="Pangilinan J."/>
            <person name="LaButti K."/>
            <person name="Riley R."/>
            <person name="Lipzen A."/>
            <person name="Clum A."/>
            <person name="Drula E."/>
            <person name="Henrissat B."/>
            <person name="Kohler A."/>
            <person name="Grigoriev I.V."/>
            <person name="Martin F.M."/>
            <person name="Hacquard S."/>
        </authorList>
    </citation>
    <scope>NUCLEOTIDE SEQUENCE</scope>
    <source>
        <strain evidence="5">MPI-CAGE-AT-0147</strain>
    </source>
</reference>
<comment type="similarity">
    <text evidence="1 3">Belongs to the type-B carboxylesterase/lipase family.</text>
</comment>
<comment type="caution">
    <text evidence="5">The sequence shown here is derived from an EMBL/GenBank/DDBJ whole genome shotgun (WGS) entry which is preliminary data.</text>
</comment>
<dbReference type="PROSITE" id="PS00941">
    <property type="entry name" value="CARBOXYLESTERASE_B_2"/>
    <property type="match status" value="1"/>
</dbReference>
<dbReference type="InterPro" id="IPR002018">
    <property type="entry name" value="CarbesteraseB"/>
</dbReference>
<dbReference type="PANTHER" id="PTHR43918:SF4">
    <property type="entry name" value="CARBOXYLIC ESTER HYDROLASE"/>
    <property type="match status" value="1"/>
</dbReference>
<feature type="non-terminal residue" evidence="5">
    <location>
        <position position="1"/>
    </location>
</feature>
<gene>
    <name evidence="5" type="ORF">EDB81DRAFT_714255</name>
</gene>
<dbReference type="InterPro" id="IPR029058">
    <property type="entry name" value="AB_hydrolase_fold"/>
</dbReference>
<keyword evidence="2 3" id="KW-0378">Hydrolase</keyword>
<accession>A0A9P9FHL9</accession>
<dbReference type="InterPro" id="IPR050654">
    <property type="entry name" value="AChE-related_enzymes"/>
</dbReference>
<evidence type="ECO:0000313" key="5">
    <source>
        <dbReference type="EMBL" id="KAH7161118.1"/>
    </source>
</evidence>
<dbReference type="Proteomes" id="UP000738349">
    <property type="component" value="Unassembled WGS sequence"/>
</dbReference>
<protein>
    <recommendedName>
        <fullName evidence="3">Carboxylic ester hydrolase</fullName>
        <ecNumber evidence="3">3.1.1.-</ecNumber>
    </recommendedName>
</protein>
<evidence type="ECO:0000259" key="4">
    <source>
        <dbReference type="Pfam" id="PF00135"/>
    </source>
</evidence>
<dbReference type="SUPFAM" id="SSF53474">
    <property type="entry name" value="alpha/beta-Hydrolases"/>
    <property type="match status" value="1"/>
</dbReference>
<proteinExistence type="inferred from homology"/>
<evidence type="ECO:0000256" key="2">
    <source>
        <dbReference type="ARBA" id="ARBA00022801"/>
    </source>
</evidence>
<feature type="domain" description="Carboxylesterase type B" evidence="4">
    <location>
        <begin position="34"/>
        <end position="560"/>
    </location>
</feature>
<dbReference type="OrthoDB" id="408631at2759"/>
<evidence type="ECO:0000256" key="1">
    <source>
        <dbReference type="ARBA" id="ARBA00005964"/>
    </source>
</evidence>